<proteinExistence type="inferred from homology"/>
<dbReference type="PANTHER" id="PTHR33991">
    <property type="entry name" value="DNA REPAIR PROTEIN RECO"/>
    <property type="match status" value="1"/>
</dbReference>
<feature type="domain" description="DNA replication/recombination mediator RecO N-terminal" evidence="9">
    <location>
        <begin position="8"/>
        <end position="80"/>
    </location>
</feature>
<reference evidence="11" key="1">
    <citation type="journal article" date="2019" name="Int. J. Syst. Evol. Microbiol.">
        <title>The Global Catalogue of Microorganisms (GCM) 10K type strain sequencing project: providing services to taxonomists for standard genome sequencing and annotation.</title>
        <authorList>
            <consortium name="The Broad Institute Genomics Platform"/>
            <consortium name="The Broad Institute Genome Sequencing Center for Infectious Disease"/>
            <person name="Wu L."/>
            <person name="Ma J."/>
        </authorList>
    </citation>
    <scope>NUCLEOTIDE SEQUENCE [LARGE SCALE GENOMIC DNA]</scope>
    <source>
        <strain evidence="11">CECT 8570</strain>
    </source>
</reference>
<evidence type="ECO:0000256" key="4">
    <source>
        <dbReference type="ARBA" id="ARBA00022763"/>
    </source>
</evidence>
<sequence length="236" mass="26252">MATSITDQAVYILHTRPYGDTSVIADCFTRDFGRISVYARGVRSKKKSQLRTLVDPFIPSLISVIGSGSLKTLTSLESIGPARTIAGRALYCGFYLNELLVRLLPEGEAQPEIFNYYKNILEEFSCYQEGDGDAGLEVLLRTFEWLLVQQVGAAFSLTETARGQLIDPQGFYRLVLSQGLVSTTDRAGAFLGSSILKFAQGDLTEAETRKDIKYFMRVVLRPLVGSRPLKSQELFR</sequence>
<evidence type="ECO:0000313" key="11">
    <source>
        <dbReference type="Proteomes" id="UP001595840"/>
    </source>
</evidence>
<dbReference type="HAMAP" id="MF_00201">
    <property type="entry name" value="RecO"/>
    <property type="match status" value="1"/>
</dbReference>
<dbReference type="InterPro" id="IPR003717">
    <property type="entry name" value="RecO"/>
</dbReference>
<evidence type="ECO:0000256" key="8">
    <source>
        <dbReference type="HAMAP-Rule" id="MF_00201"/>
    </source>
</evidence>
<keyword evidence="11" id="KW-1185">Reference proteome</keyword>
<dbReference type="PANTHER" id="PTHR33991:SF1">
    <property type="entry name" value="DNA REPAIR PROTEIN RECO"/>
    <property type="match status" value="1"/>
</dbReference>
<comment type="similarity">
    <text evidence="2 8">Belongs to the RecO family.</text>
</comment>
<name>A0ABV8VAY4_9GAMM</name>
<evidence type="ECO:0000256" key="5">
    <source>
        <dbReference type="ARBA" id="ARBA00023172"/>
    </source>
</evidence>
<protein>
    <recommendedName>
        <fullName evidence="3 8">DNA repair protein RecO</fullName>
    </recommendedName>
    <alternativeName>
        <fullName evidence="7 8">Recombination protein O</fullName>
    </alternativeName>
</protein>
<keyword evidence="5 8" id="KW-0233">DNA recombination</keyword>
<dbReference type="Pfam" id="PF11967">
    <property type="entry name" value="RecO_N"/>
    <property type="match status" value="1"/>
</dbReference>
<dbReference type="Gene3D" id="2.40.50.140">
    <property type="entry name" value="Nucleic acid-binding proteins"/>
    <property type="match status" value="1"/>
</dbReference>
<dbReference type="InterPro" id="IPR012340">
    <property type="entry name" value="NA-bd_OB-fold"/>
</dbReference>
<gene>
    <name evidence="8 10" type="primary">recO</name>
    <name evidence="10" type="ORF">ACFOX3_16235</name>
</gene>
<comment type="function">
    <text evidence="1 8">Involved in DNA repair and RecF pathway recombination.</text>
</comment>
<dbReference type="Gene3D" id="1.20.1440.120">
    <property type="entry name" value="Recombination protein O, C-terminal domain"/>
    <property type="match status" value="1"/>
</dbReference>
<keyword evidence="6 8" id="KW-0234">DNA repair</keyword>
<evidence type="ECO:0000313" key="10">
    <source>
        <dbReference type="EMBL" id="MFC4363867.1"/>
    </source>
</evidence>
<dbReference type="Pfam" id="PF02565">
    <property type="entry name" value="RecO_C"/>
    <property type="match status" value="1"/>
</dbReference>
<accession>A0ABV8VAY4</accession>
<keyword evidence="4 8" id="KW-0227">DNA damage</keyword>
<dbReference type="InterPro" id="IPR022572">
    <property type="entry name" value="DNA_rep/recomb_RecO_N"/>
</dbReference>
<evidence type="ECO:0000256" key="3">
    <source>
        <dbReference type="ARBA" id="ARBA00021310"/>
    </source>
</evidence>
<dbReference type="SUPFAM" id="SSF50249">
    <property type="entry name" value="Nucleic acid-binding proteins"/>
    <property type="match status" value="1"/>
</dbReference>
<evidence type="ECO:0000259" key="9">
    <source>
        <dbReference type="Pfam" id="PF11967"/>
    </source>
</evidence>
<evidence type="ECO:0000256" key="6">
    <source>
        <dbReference type="ARBA" id="ARBA00023204"/>
    </source>
</evidence>
<comment type="caution">
    <text evidence="10">The sequence shown here is derived from an EMBL/GenBank/DDBJ whole genome shotgun (WGS) entry which is preliminary data.</text>
</comment>
<dbReference type="RefSeq" id="WP_290263207.1">
    <property type="nucleotide sequence ID" value="NZ_JAUFQG010000004.1"/>
</dbReference>
<dbReference type="NCBIfam" id="TIGR00613">
    <property type="entry name" value="reco"/>
    <property type="match status" value="1"/>
</dbReference>
<evidence type="ECO:0000256" key="1">
    <source>
        <dbReference type="ARBA" id="ARBA00003065"/>
    </source>
</evidence>
<evidence type="ECO:0000256" key="7">
    <source>
        <dbReference type="ARBA" id="ARBA00033409"/>
    </source>
</evidence>
<evidence type="ECO:0000256" key="2">
    <source>
        <dbReference type="ARBA" id="ARBA00007452"/>
    </source>
</evidence>
<dbReference type="InterPro" id="IPR042242">
    <property type="entry name" value="RecO_C"/>
</dbReference>
<dbReference type="Proteomes" id="UP001595840">
    <property type="component" value="Unassembled WGS sequence"/>
</dbReference>
<organism evidence="10 11">
    <name type="scientific">Simiduia curdlanivorans</name>
    <dbReference type="NCBI Taxonomy" id="1492769"/>
    <lineage>
        <taxon>Bacteria</taxon>
        <taxon>Pseudomonadati</taxon>
        <taxon>Pseudomonadota</taxon>
        <taxon>Gammaproteobacteria</taxon>
        <taxon>Cellvibrionales</taxon>
        <taxon>Cellvibrionaceae</taxon>
        <taxon>Simiduia</taxon>
    </lineage>
</organism>
<dbReference type="EMBL" id="JBHSCX010000021">
    <property type="protein sequence ID" value="MFC4363867.1"/>
    <property type="molecule type" value="Genomic_DNA"/>
</dbReference>